<evidence type="ECO:0000313" key="1">
    <source>
        <dbReference type="Proteomes" id="UP000887579"/>
    </source>
</evidence>
<organism evidence="1 2">
    <name type="scientific">Panagrolaimus sp. ES5</name>
    <dbReference type="NCBI Taxonomy" id="591445"/>
    <lineage>
        <taxon>Eukaryota</taxon>
        <taxon>Metazoa</taxon>
        <taxon>Ecdysozoa</taxon>
        <taxon>Nematoda</taxon>
        <taxon>Chromadorea</taxon>
        <taxon>Rhabditida</taxon>
        <taxon>Tylenchina</taxon>
        <taxon>Panagrolaimomorpha</taxon>
        <taxon>Panagrolaimoidea</taxon>
        <taxon>Panagrolaimidae</taxon>
        <taxon>Panagrolaimus</taxon>
    </lineage>
</organism>
<protein>
    <submittedName>
        <fullName evidence="2">Membrane protein BRI3</fullName>
    </submittedName>
</protein>
<sequence length="118" mass="13344">MTQHFCPVCKTQLVEKFTWRGILLAILCFPCGILCCLRKRKLRCQSCDHEVYIVNGSVPKVVKSFGQYTNFKWQFLRRNQDIPDPQVSTTLPQNVDAEIDGAGPSHPNQSTTTQSSQA</sequence>
<name>A0AC34F7P9_9BILA</name>
<dbReference type="WBParaSite" id="ES5_v2.g12940.t1">
    <property type="protein sequence ID" value="ES5_v2.g12940.t1"/>
    <property type="gene ID" value="ES5_v2.g12940"/>
</dbReference>
<accession>A0AC34F7P9</accession>
<dbReference type="Proteomes" id="UP000887579">
    <property type="component" value="Unplaced"/>
</dbReference>
<evidence type="ECO:0000313" key="2">
    <source>
        <dbReference type="WBParaSite" id="ES5_v2.g12940.t1"/>
    </source>
</evidence>
<proteinExistence type="predicted"/>
<reference evidence="2" key="1">
    <citation type="submission" date="2022-11" db="UniProtKB">
        <authorList>
            <consortium name="WormBaseParasite"/>
        </authorList>
    </citation>
    <scope>IDENTIFICATION</scope>
</reference>